<evidence type="ECO:0000256" key="1">
    <source>
        <dbReference type="SAM" id="MobiDB-lite"/>
    </source>
</evidence>
<name>S5SSD9_9CORY</name>
<keyword evidence="2" id="KW-1133">Transmembrane helix</keyword>
<dbReference type="AlphaFoldDB" id="S5SSD9"/>
<feature type="transmembrane region" description="Helical" evidence="2">
    <location>
        <begin position="276"/>
        <end position="295"/>
    </location>
</feature>
<feature type="transmembrane region" description="Helical" evidence="2">
    <location>
        <begin position="483"/>
        <end position="506"/>
    </location>
</feature>
<proteinExistence type="predicted"/>
<feature type="transmembrane region" description="Helical" evidence="2">
    <location>
        <begin position="6"/>
        <end position="24"/>
    </location>
</feature>
<evidence type="ECO:0000313" key="3">
    <source>
        <dbReference type="EMBL" id="AGS34024.1"/>
    </source>
</evidence>
<evidence type="ECO:0008006" key="5">
    <source>
        <dbReference type="Google" id="ProtNLM"/>
    </source>
</evidence>
<feature type="transmembrane region" description="Helical" evidence="2">
    <location>
        <begin position="357"/>
        <end position="376"/>
    </location>
</feature>
<feature type="transmembrane region" description="Helical" evidence="2">
    <location>
        <begin position="527"/>
        <end position="546"/>
    </location>
</feature>
<evidence type="ECO:0000313" key="4">
    <source>
        <dbReference type="Proteomes" id="UP000015388"/>
    </source>
</evidence>
<dbReference type="InterPro" id="IPR046671">
    <property type="entry name" value="DUF6541"/>
</dbReference>
<feature type="transmembrane region" description="Helical" evidence="2">
    <location>
        <begin position="251"/>
        <end position="269"/>
    </location>
</feature>
<reference evidence="3 4" key="1">
    <citation type="submission" date="2012-11" db="EMBL/GenBank/DDBJ databases">
        <title>The complete genome sequence of Corynebacterium maris Coryn-1 (=DSM 45190).</title>
        <authorList>
            <person name="Schaffert L."/>
            <person name="Albersmeier A."/>
            <person name="Kalinowski J."/>
            <person name="Ruckert C."/>
        </authorList>
    </citation>
    <scope>NUCLEOTIDE SEQUENCE [LARGE SCALE GENOMIC DNA]</scope>
    <source>
        <strain evidence="4">Coryn-1</strain>
    </source>
</reference>
<evidence type="ECO:0000256" key="2">
    <source>
        <dbReference type="SAM" id="Phobius"/>
    </source>
</evidence>
<dbReference type="eggNOG" id="COG5617">
    <property type="taxonomic scope" value="Bacteria"/>
</dbReference>
<feature type="transmembrane region" description="Helical" evidence="2">
    <location>
        <begin position="58"/>
        <end position="79"/>
    </location>
</feature>
<sequence>MDVAAAVWTAIALATVPGAVLGWVSGLKGPWAVAAALPLTFSVYGLAGWALGETPVPFTFSSMLVVWLVTVIIAAIWRIGAWTLGRGRRQAVPVDGSTGPPPARPARTWRAWSTGTFLDPVWILPAAGVATGAWLLISRSLDWLKTGPHGVDSVFQGWDVQWHANMVRWIADEGVASPTRMGELRNLETGDPLYYPAAFHSAAGLLVELAGVSPTEAVNLTTIVVPSLGLPLSVALIAWKMLGNRGLTAQIAAGVAAILVVGSPVLYWIGQYVGAWPYLAAVSVSGIVLALFMLVPYRPLAAPAAALSLAGLTQLHPSAATIVVLGLGLWWLLRLLIRPARPAATRRGAVTTRLRDLGLLAGAGLAGTLLLLPQLLSGTEQAEEVTAWDATEDVTRTESWVKAVTMDTRHVGDFFSDVDPTLLLWVAGFGAAALILWRRNLWAPAFYLLSVWLTAHALRPFDVPGAGVLDLIGGLHYATAHRLVMPVALFTVAAAGVGVAAAIRLLTFAPMERFATAHAGRWRVGSAFASVILAIPAGWGAAVYVADTSGRGAEAAFMASFDSTRMVSAADRRAWDWLAEQPGAYDGLIAGEAAEGMGWMYAYNSLPSLYRHYEWPRVTRDSDTASTYWHGPLLGEGVRYREDAANPIDQAVEDLGVNYYYVSPWPFWAFQKPRWELMHGLWASDGITPVYKDGLVAIFAVDDAFTEEELAELTAPGQSPDPLPATADELAAVAGPPPPA</sequence>
<dbReference type="PATRIC" id="fig|1224163.3.peg.544"/>
<feature type="region of interest" description="Disordered" evidence="1">
    <location>
        <begin position="712"/>
        <end position="740"/>
    </location>
</feature>
<feature type="transmembrane region" description="Helical" evidence="2">
    <location>
        <begin position="217"/>
        <end position="239"/>
    </location>
</feature>
<dbReference type="KEGG" id="cmd:B841_02705"/>
<feature type="transmembrane region" description="Helical" evidence="2">
    <location>
        <begin position="445"/>
        <end position="463"/>
    </location>
</feature>
<keyword evidence="4" id="KW-1185">Reference proteome</keyword>
<feature type="transmembrane region" description="Helical" evidence="2">
    <location>
        <begin position="31"/>
        <end position="52"/>
    </location>
</feature>
<keyword evidence="2" id="KW-0472">Membrane</keyword>
<accession>S5SSD9</accession>
<dbReference type="HOGENOM" id="CLU_017691_0_0_11"/>
<gene>
    <name evidence="3" type="ORF">B841_02705</name>
</gene>
<protein>
    <recommendedName>
        <fullName evidence="5">Rhamnopyranosyltransferase</fullName>
    </recommendedName>
</protein>
<dbReference type="Proteomes" id="UP000015388">
    <property type="component" value="Chromosome"/>
</dbReference>
<dbReference type="RefSeq" id="WP_020933957.1">
    <property type="nucleotide sequence ID" value="NC_021915.1"/>
</dbReference>
<dbReference type="EMBL" id="CP003924">
    <property type="protein sequence ID" value="AGS34024.1"/>
    <property type="molecule type" value="Genomic_DNA"/>
</dbReference>
<dbReference type="OrthoDB" id="3251757at2"/>
<keyword evidence="2" id="KW-0812">Transmembrane</keyword>
<dbReference type="STRING" id="1224163.B841_02705"/>
<dbReference type="Pfam" id="PF20176">
    <property type="entry name" value="DUF6541"/>
    <property type="match status" value="1"/>
</dbReference>
<organism evidence="3 4">
    <name type="scientific">Corynebacterium maris DSM 45190</name>
    <dbReference type="NCBI Taxonomy" id="1224163"/>
    <lineage>
        <taxon>Bacteria</taxon>
        <taxon>Bacillati</taxon>
        <taxon>Actinomycetota</taxon>
        <taxon>Actinomycetes</taxon>
        <taxon>Mycobacteriales</taxon>
        <taxon>Corynebacteriaceae</taxon>
        <taxon>Corynebacterium</taxon>
    </lineage>
</organism>
<feature type="transmembrane region" description="Helical" evidence="2">
    <location>
        <begin position="315"/>
        <end position="337"/>
    </location>
</feature>
<feature type="transmembrane region" description="Helical" evidence="2">
    <location>
        <begin position="422"/>
        <end position="438"/>
    </location>
</feature>